<reference evidence="2 3" key="1">
    <citation type="submission" date="2018-06" db="EMBL/GenBank/DDBJ databases">
        <title>Extensive metabolic versatility and redundancy in microbially diverse, dynamic hydrothermal sediments.</title>
        <authorList>
            <person name="Dombrowski N."/>
            <person name="Teske A."/>
            <person name="Baker B.J."/>
        </authorList>
    </citation>
    <scope>NUCLEOTIDE SEQUENCE [LARGE SCALE GENOMIC DNA]</scope>
    <source>
        <strain evidence="2">B36_G15</strain>
    </source>
</reference>
<feature type="domain" description="Glycosyl transferase family 1" evidence="1">
    <location>
        <begin position="226"/>
        <end position="383"/>
    </location>
</feature>
<keyword evidence="2" id="KW-0808">Transferase</keyword>
<dbReference type="InterPro" id="IPR050194">
    <property type="entry name" value="Glycosyltransferase_grp1"/>
</dbReference>
<sequence>MNILLSAYACEPNKGSEPGIGWNWVKEISRYHEVWVITRANNRKVIEEALRKEPMPNVHWIYYDLPKWLRFWKKGQRGIHLYYYLWQIGIYFVARRLHQRIRFDIIHHVTFGTYWLPSFLSLLPGRFVWGPVGGGERTPFEFYSFLSLKDKIYEFIRNLAQRFCEFDPFVRMTARNATIAFAATEDTARRMSVLGCHNVKIFSNVGVEEALCGSQKNYPIKTNKIFRIFSIGRFIYWKNFQLGLKAFAKFQKMYPNSEYWLIGDGPERRKLENLAVRLGIRDKVKFLGKLSRHNVLEILKSGSVLLHPSLHDSGGWVISEAMVTGLPVICLDLGGCTIQVTKETGFKIPANNADHVVNNIVEAMINLARDPQLRHHMGYMGRRHIAEHFCWRRKGKIMNYIYCDVAYARTK</sequence>
<dbReference type="Proteomes" id="UP000268469">
    <property type="component" value="Unassembled WGS sequence"/>
</dbReference>
<dbReference type="CDD" id="cd03801">
    <property type="entry name" value="GT4_PimA-like"/>
    <property type="match status" value="1"/>
</dbReference>
<comment type="caution">
    <text evidence="2">The sequence shown here is derived from an EMBL/GenBank/DDBJ whole genome shotgun (WGS) entry which is preliminary data.</text>
</comment>
<dbReference type="GO" id="GO:0016757">
    <property type="term" value="F:glycosyltransferase activity"/>
    <property type="evidence" value="ECO:0007669"/>
    <property type="project" value="InterPro"/>
</dbReference>
<dbReference type="InterPro" id="IPR001296">
    <property type="entry name" value="Glyco_trans_1"/>
</dbReference>
<dbReference type="SUPFAM" id="SSF53756">
    <property type="entry name" value="UDP-Glycosyltransferase/glycogen phosphorylase"/>
    <property type="match status" value="1"/>
</dbReference>
<proteinExistence type="predicted"/>
<dbReference type="Pfam" id="PF00534">
    <property type="entry name" value="Glycos_transf_1"/>
    <property type="match status" value="1"/>
</dbReference>
<dbReference type="PANTHER" id="PTHR45947:SF3">
    <property type="entry name" value="SULFOQUINOVOSYL TRANSFERASE SQD2"/>
    <property type="match status" value="1"/>
</dbReference>
<evidence type="ECO:0000259" key="1">
    <source>
        <dbReference type="Pfam" id="PF00534"/>
    </source>
</evidence>
<protein>
    <submittedName>
        <fullName evidence="2">Glycosyltransferase family 1 protein</fullName>
    </submittedName>
</protein>
<dbReference type="PANTHER" id="PTHR45947">
    <property type="entry name" value="SULFOQUINOVOSYL TRANSFERASE SQD2"/>
    <property type="match status" value="1"/>
</dbReference>
<dbReference type="Gene3D" id="3.40.50.2000">
    <property type="entry name" value="Glycogen Phosphorylase B"/>
    <property type="match status" value="2"/>
</dbReference>
<accession>A0A660SGQ7</accession>
<evidence type="ECO:0000313" key="3">
    <source>
        <dbReference type="Proteomes" id="UP000268469"/>
    </source>
</evidence>
<dbReference type="EMBL" id="QNBE01000057">
    <property type="protein sequence ID" value="RKX69978.1"/>
    <property type="molecule type" value="Genomic_DNA"/>
</dbReference>
<organism evidence="2 3">
    <name type="scientific">candidate division WOR-3 bacterium</name>
    <dbReference type="NCBI Taxonomy" id="2052148"/>
    <lineage>
        <taxon>Bacteria</taxon>
        <taxon>Bacteria division WOR-3</taxon>
    </lineage>
</organism>
<dbReference type="AlphaFoldDB" id="A0A660SGQ7"/>
<evidence type="ECO:0000313" key="2">
    <source>
        <dbReference type="EMBL" id="RKX69978.1"/>
    </source>
</evidence>
<name>A0A660SGQ7_UNCW3</name>
<gene>
    <name evidence="2" type="ORF">DRP53_06550</name>
</gene>